<dbReference type="SUPFAM" id="SSF53474">
    <property type="entry name" value="alpha/beta-Hydrolases"/>
    <property type="match status" value="1"/>
</dbReference>
<keyword evidence="3" id="KW-1185">Reference proteome</keyword>
<name>A0A0B8N5I3_TALPI</name>
<dbReference type="Gene3D" id="3.40.50.1820">
    <property type="entry name" value="alpha/beta hydrolase"/>
    <property type="match status" value="1"/>
</dbReference>
<sequence length="447" mass="50746">MGVADMCCGADDVSNLRQQEKLGTRSIDEISQPYAVRLAEVSQIRKSLSDIRKDYCRKILLEKGVRDWSSVWGLFDETDKDPFDQIHPILRAHRRKRHKRWSWNFTELKSDANSNLIHGRVDFRSPPGVDNWPFIPKPTTPYSSKTEVEIGGLKAYIYGLEQAQQQGQTDLGVLYLAHGRMRSYREIEALAHEILHQVRSDATPKRAGLIVVLMDARNHGERKINNVMNMDWAEGNISHAQDMLSIISGSAQDYELLIDYLPAYLPEFDKFYNFMSGISLGGHTSWRVATSPVAQKGKLHGVAIIIGCPKLTSLLLSRLGVDLEAAAQQFKVPLDLVHIISYDKISSILTDEQRQRWPRALAELTTSLDRVVEQSYPRDIPTFILNGKLDPMVPDKFTAQWVKQRGVERYGNIKYCVQENTGHTCTNQMVENVSQWLVGLLSARNGR</sequence>
<evidence type="ECO:0000259" key="1">
    <source>
        <dbReference type="Pfam" id="PF12697"/>
    </source>
</evidence>
<dbReference type="PANTHER" id="PTHR47381">
    <property type="entry name" value="ALPHA/BETA-HYDROLASES SUPERFAMILY PROTEIN"/>
    <property type="match status" value="1"/>
</dbReference>
<dbReference type="InterPro" id="IPR000073">
    <property type="entry name" value="AB_hydrolase_1"/>
</dbReference>
<reference evidence="3" key="1">
    <citation type="journal article" date="2015" name="Genome Announc.">
        <title>Draft genome sequence of Talaromyces cellulolyticus strain Y-94, a source of lignocellulosic biomass-degrading enzymes.</title>
        <authorList>
            <person name="Fujii T."/>
            <person name="Koike H."/>
            <person name="Sawayama S."/>
            <person name="Yano S."/>
            <person name="Inoue H."/>
        </authorList>
    </citation>
    <scope>NUCLEOTIDE SEQUENCE [LARGE SCALE GENOMIC DNA]</scope>
    <source>
        <strain evidence="3">Y-94</strain>
    </source>
</reference>
<protein>
    <recommendedName>
        <fullName evidence="1">AB hydrolase-1 domain-containing protein</fullName>
    </recommendedName>
</protein>
<gene>
    <name evidence="2" type="ORF">TCE0_038r12670</name>
</gene>
<organism evidence="2 3">
    <name type="scientific">Talaromyces pinophilus</name>
    <name type="common">Penicillium pinophilum</name>
    <dbReference type="NCBI Taxonomy" id="128442"/>
    <lineage>
        <taxon>Eukaryota</taxon>
        <taxon>Fungi</taxon>
        <taxon>Dikarya</taxon>
        <taxon>Ascomycota</taxon>
        <taxon>Pezizomycotina</taxon>
        <taxon>Eurotiomycetes</taxon>
        <taxon>Eurotiomycetidae</taxon>
        <taxon>Eurotiales</taxon>
        <taxon>Trichocomaceae</taxon>
        <taxon>Talaromyces</taxon>
        <taxon>Talaromyces sect. Talaromyces</taxon>
    </lineage>
</organism>
<evidence type="ECO:0000313" key="2">
    <source>
        <dbReference type="EMBL" id="GAM40371.1"/>
    </source>
</evidence>
<accession>A0A0B8N5I3</accession>
<proteinExistence type="predicted"/>
<dbReference type="Pfam" id="PF12697">
    <property type="entry name" value="Abhydrolase_6"/>
    <property type="match status" value="1"/>
</dbReference>
<feature type="domain" description="AB hydrolase-1" evidence="1">
    <location>
        <begin position="206"/>
        <end position="425"/>
    </location>
</feature>
<dbReference type="Proteomes" id="UP000053095">
    <property type="component" value="Unassembled WGS sequence"/>
</dbReference>
<evidence type="ECO:0000313" key="3">
    <source>
        <dbReference type="Proteomes" id="UP000053095"/>
    </source>
</evidence>
<dbReference type="EMBL" id="DF933834">
    <property type="protein sequence ID" value="GAM40371.1"/>
    <property type="molecule type" value="Genomic_DNA"/>
</dbReference>
<dbReference type="PANTHER" id="PTHR47381:SF3">
    <property type="entry name" value="ALPHA_BETA-HYDROLASES SUPERFAMILY PROTEIN"/>
    <property type="match status" value="1"/>
</dbReference>
<dbReference type="InterPro" id="IPR029058">
    <property type="entry name" value="AB_hydrolase_fold"/>
</dbReference>
<dbReference type="AlphaFoldDB" id="A0A0B8N5I3"/>